<proteinExistence type="inferred from homology"/>
<keyword evidence="7" id="KW-0560">Oxidoreductase</keyword>
<dbReference type="RefSeq" id="WP_202554792.1">
    <property type="nucleotide sequence ID" value="NZ_JAVRES010000041.1"/>
</dbReference>
<dbReference type="PANTHER" id="PTHR33798:SF5">
    <property type="entry name" value="FLAVIN REDUCTASE LIKE DOMAIN-CONTAINING PROTEIN"/>
    <property type="match status" value="1"/>
</dbReference>
<gene>
    <name evidence="7" type="ORF">RM877_37085</name>
</gene>
<feature type="region of interest" description="Disordered" evidence="5">
    <location>
        <begin position="200"/>
        <end position="219"/>
    </location>
</feature>
<comment type="cofactor">
    <cofactor evidence="1">
        <name>FMN</name>
        <dbReference type="ChEBI" id="CHEBI:58210"/>
    </cofactor>
</comment>
<dbReference type="Gene3D" id="2.30.110.10">
    <property type="entry name" value="Electron Transport, Fmn-binding Protein, Chain A"/>
    <property type="match status" value="1"/>
</dbReference>
<dbReference type="InterPro" id="IPR002563">
    <property type="entry name" value="Flavin_Rdtase-like_dom"/>
</dbReference>
<dbReference type="Proteomes" id="UP001183535">
    <property type="component" value="Unassembled WGS sequence"/>
</dbReference>
<evidence type="ECO:0000259" key="6">
    <source>
        <dbReference type="SMART" id="SM00903"/>
    </source>
</evidence>
<dbReference type="AlphaFoldDB" id="A0ABD5F0D7"/>
<evidence type="ECO:0000313" key="7">
    <source>
        <dbReference type="EMBL" id="MDT0440271.1"/>
    </source>
</evidence>
<keyword evidence="3" id="KW-0288">FMN</keyword>
<accession>A0ABD5F0D7</accession>
<dbReference type="InterPro" id="IPR012349">
    <property type="entry name" value="Split_barrel_FMN-bd"/>
</dbReference>
<name>A0ABD5F0D7_9ACTN</name>
<keyword evidence="2" id="KW-0285">Flavoprotein</keyword>
<protein>
    <submittedName>
        <fullName evidence="7">Flavin reductase family protein</fullName>
        <ecNumber evidence="7">1.5.1.-</ecNumber>
    </submittedName>
</protein>
<dbReference type="GO" id="GO:0016646">
    <property type="term" value="F:oxidoreductase activity, acting on the CH-NH group of donors, NAD or NADP as acceptor"/>
    <property type="evidence" value="ECO:0007669"/>
    <property type="project" value="UniProtKB-ARBA"/>
</dbReference>
<evidence type="ECO:0000256" key="4">
    <source>
        <dbReference type="ARBA" id="ARBA00038054"/>
    </source>
</evidence>
<dbReference type="SMART" id="SM00903">
    <property type="entry name" value="Flavin_Reduct"/>
    <property type="match status" value="1"/>
</dbReference>
<evidence type="ECO:0000256" key="2">
    <source>
        <dbReference type="ARBA" id="ARBA00022630"/>
    </source>
</evidence>
<evidence type="ECO:0000256" key="3">
    <source>
        <dbReference type="ARBA" id="ARBA00022643"/>
    </source>
</evidence>
<evidence type="ECO:0000313" key="8">
    <source>
        <dbReference type="Proteomes" id="UP001183535"/>
    </source>
</evidence>
<organism evidence="7 8">
    <name type="scientific">Streptomyces doudnae</name>
    <dbReference type="NCBI Taxonomy" id="3075536"/>
    <lineage>
        <taxon>Bacteria</taxon>
        <taxon>Bacillati</taxon>
        <taxon>Actinomycetota</taxon>
        <taxon>Actinomycetes</taxon>
        <taxon>Kitasatosporales</taxon>
        <taxon>Streptomycetaceae</taxon>
        <taxon>Streptomyces</taxon>
    </lineage>
</organism>
<feature type="domain" description="Flavin reductase like" evidence="6">
    <location>
        <begin position="22"/>
        <end position="174"/>
    </location>
</feature>
<evidence type="ECO:0000256" key="1">
    <source>
        <dbReference type="ARBA" id="ARBA00001917"/>
    </source>
</evidence>
<evidence type="ECO:0000256" key="5">
    <source>
        <dbReference type="SAM" id="MobiDB-lite"/>
    </source>
</evidence>
<reference evidence="8" key="1">
    <citation type="submission" date="2023-07" db="EMBL/GenBank/DDBJ databases">
        <title>30 novel species of actinomycetes from the DSMZ collection.</title>
        <authorList>
            <person name="Nouioui I."/>
        </authorList>
    </citation>
    <scope>NUCLEOTIDE SEQUENCE [LARGE SCALE GENOMIC DNA]</scope>
    <source>
        <strain evidence="8">DSM 41981</strain>
    </source>
</reference>
<comment type="similarity">
    <text evidence="4">Belongs to the flavoredoxin family.</text>
</comment>
<dbReference type="SUPFAM" id="SSF50475">
    <property type="entry name" value="FMN-binding split barrel"/>
    <property type="match status" value="1"/>
</dbReference>
<feature type="compositionally biased region" description="Polar residues" evidence="5">
    <location>
        <begin position="200"/>
        <end position="210"/>
    </location>
</feature>
<sequence>MTTRTIQPDSMTPEETYRLLSGVVVPRPIAWVASRSGDGVMNLAPFSCFTFVSNAPPMIGINVGRKGAALKDTGNNIHETGEFVVHIADETLIEPVHHSAAEHPPHVDEAGLLQLDTIPSLHVRVPRLIAPPIALECELHAATAYGETGSEFIVGIVRAFHVREDLLTDGKIDTALLAPIARLGGPLYAGLGPITRMTPVGQTPKATLPSSADIGKATS</sequence>
<dbReference type="Pfam" id="PF01613">
    <property type="entry name" value="Flavin_Reduct"/>
    <property type="match status" value="1"/>
</dbReference>
<dbReference type="EC" id="1.5.1.-" evidence="7"/>
<comment type="caution">
    <text evidence="7">The sequence shown here is derived from an EMBL/GenBank/DDBJ whole genome shotgun (WGS) entry which is preliminary data.</text>
</comment>
<keyword evidence="8" id="KW-1185">Reference proteome</keyword>
<dbReference type="PANTHER" id="PTHR33798">
    <property type="entry name" value="FLAVOPROTEIN OXYGENASE"/>
    <property type="match status" value="1"/>
</dbReference>
<dbReference type="EMBL" id="JAVRES010000041">
    <property type="protein sequence ID" value="MDT0440271.1"/>
    <property type="molecule type" value="Genomic_DNA"/>
</dbReference>